<proteinExistence type="predicted"/>
<gene>
    <name evidence="7" type="ORF">SADUNF_Sadunf15G0091400</name>
</gene>
<evidence type="ECO:0000256" key="2">
    <source>
        <dbReference type="ARBA" id="ARBA00023015"/>
    </source>
</evidence>
<feature type="compositionally biased region" description="Polar residues" evidence="5">
    <location>
        <begin position="80"/>
        <end position="100"/>
    </location>
</feature>
<comment type="subcellular location">
    <subcellularLocation>
        <location evidence="1">Nucleus</location>
    </subcellularLocation>
</comment>
<organism evidence="7 8">
    <name type="scientific">Salix dunnii</name>
    <dbReference type="NCBI Taxonomy" id="1413687"/>
    <lineage>
        <taxon>Eukaryota</taxon>
        <taxon>Viridiplantae</taxon>
        <taxon>Streptophyta</taxon>
        <taxon>Embryophyta</taxon>
        <taxon>Tracheophyta</taxon>
        <taxon>Spermatophyta</taxon>
        <taxon>Magnoliopsida</taxon>
        <taxon>eudicotyledons</taxon>
        <taxon>Gunneridae</taxon>
        <taxon>Pentapetalae</taxon>
        <taxon>rosids</taxon>
        <taxon>fabids</taxon>
        <taxon>Malpighiales</taxon>
        <taxon>Salicaceae</taxon>
        <taxon>Saliceae</taxon>
        <taxon>Salix</taxon>
    </lineage>
</organism>
<reference evidence="7 8" key="1">
    <citation type="submission" date="2020-10" db="EMBL/GenBank/DDBJ databases">
        <title>Plant Genome Project.</title>
        <authorList>
            <person name="Zhang R.-G."/>
        </authorList>
    </citation>
    <scope>NUCLEOTIDE SEQUENCE [LARGE SCALE GENOMIC DNA]</scope>
    <source>
        <strain evidence="7">FAFU-HL-1</strain>
        <tissue evidence="7">Leaf</tissue>
    </source>
</reference>
<sequence length="363" mass="40487">MAAFSNQHQPLYPDTAFLPNIATPAKNMNSNMYGCFEEAGNKINTSGFSQIYYPEFFHEIPGLGVRFHQSSSHPDDHSSKVSLSDNETSLTIKQSTNSSAEVDKLETGEHVTQKVTTMDSKRKSATGFLNSAQSKVDHSQQRSLTTALQILFKACYIHVRARRGQATDSHSLAERKKNNYITSIIILVPKFLKSCMVRRERISERMKTLQLLVPGCDKITGKALMLDEIINYVQSLQSQVEFLSMKLASVNPLLYDFEMDCDAFMVRSERLSSMSSPLPSLQQSSPIQPIAFDDTASATTATFAAAANTYPLFDNSATLFLRGTKPSDFTTNQDSGNLMWDADEHRQKFLNPPGFTSNLCSFH</sequence>
<evidence type="ECO:0000313" key="7">
    <source>
        <dbReference type="EMBL" id="KAF9668085.1"/>
    </source>
</evidence>
<accession>A0A835JCR8</accession>
<dbReference type="OrthoDB" id="1928604at2759"/>
<dbReference type="PANTHER" id="PTHR12565">
    <property type="entry name" value="STEROL REGULATORY ELEMENT-BINDING PROTEIN"/>
    <property type="match status" value="1"/>
</dbReference>
<dbReference type="AlphaFoldDB" id="A0A835JCR8"/>
<dbReference type="InterPro" id="IPR036638">
    <property type="entry name" value="HLH_DNA-bd_sf"/>
</dbReference>
<keyword evidence="8" id="KW-1185">Reference proteome</keyword>
<dbReference type="GO" id="GO:0005634">
    <property type="term" value="C:nucleus"/>
    <property type="evidence" value="ECO:0007669"/>
    <property type="project" value="UniProtKB-SubCell"/>
</dbReference>
<evidence type="ECO:0000313" key="8">
    <source>
        <dbReference type="Proteomes" id="UP000657918"/>
    </source>
</evidence>
<dbReference type="SMART" id="SM00353">
    <property type="entry name" value="HLH"/>
    <property type="match status" value="1"/>
</dbReference>
<evidence type="ECO:0000256" key="5">
    <source>
        <dbReference type="SAM" id="MobiDB-lite"/>
    </source>
</evidence>
<dbReference type="EMBL" id="JADGMS010000015">
    <property type="protein sequence ID" value="KAF9668085.1"/>
    <property type="molecule type" value="Genomic_DNA"/>
</dbReference>
<dbReference type="PROSITE" id="PS50888">
    <property type="entry name" value="BHLH"/>
    <property type="match status" value="1"/>
</dbReference>
<comment type="caution">
    <text evidence="7">The sequence shown here is derived from an EMBL/GenBank/DDBJ whole genome shotgun (WGS) entry which is preliminary data.</text>
</comment>
<dbReference type="Gene3D" id="4.10.280.10">
    <property type="entry name" value="Helix-loop-helix DNA-binding domain"/>
    <property type="match status" value="1"/>
</dbReference>
<dbReference type="InterPro" id="IPR024097">
    <property type="entry name" value="bHLH_ZIP_TF"/>
</dbReference>
<feature type="region of interest" description="Disordered" evidence="5">
    <location>
        <begin position="68"/>
        <end position="104"/>
    </location>
</feature>
<evidence type="ECO:0000256" key="1">
    <source>
        <dbReference type="ARBA" id="ARBA00004123"/>
    </source>
</evidence>
<dbReference type="PANTHER" id="PTHR12565:SF431">
    <property type="entry name" value="TRANSCRIPTION FACTOR BHLH137"/>
    <property type="match status" value="1"/>
</dbReference>
<protein>
    <recommendedName>
        <fullName evidence="6">BHLH domain-containing protein</fullName>
    </recommendedName>
</protein>
<evidence type="ECO:0000256" key="3">
    <source>
        <dbReference type="ARBA" id="ARBA00023163"/>
    </source>
</evidence>
<evidence type="ECO:0000259" key="6">
    <source>
        <dbReference type="PROSITE" id="PS50888"/>
    </source>
</evidence>
<dbReference type="SUPFAM" id="SSF47459">
    <property type="entry name" value="HLH, helix-loop-helix DNA-binding domain"/>
    <property type="match status" value="1"/>
</dbReference>
<feature type="domain" description="BHLH" evidence="6">
    <location>
        <begin position="186"/>
        <end position="236"/>
    </location>
</feature>
<keyword evidence="2" id="KW-0805">Transcription regulation</keyword>
<dbReference type="GO" id="GO:0046983">
    <property type="term" value="F:protein dimerization activity"/>
    <property type="evidence" value="ECO:0007669"/>
    <property type="project" value="InterPro"/>
</dbReference>
<name>A0A835JCR8_9ROSI</name>
<evidence type="ECO:0000256" key="4">
    <source>
        <dbReference type="ARBA" id="ARBA00023242"/>
    </source>
</evidence>
<dbReference type="GO" id="GO:0003700">
    <property type="term" value="F:DNA-binding transcription factor activity"/>
    <property type="evidence" value="ECO:0007669"/>
    <property type="project" value="TreeGrafter"/>
</dbReference>
<keyword evidence="4" id="KW-0539">Nucleus</keyword>
<dbReference type="Proteomes" id="UP000657918">
    <property type="component" value="Unassembled WGS sequence"/>
</dbReference>
<keyword evidence="3" id="KW-0804">Transcription</keyword>
<dbReference type="InterPro" id="IPR011598">
    <property type="entry name" value="bHLH_dom"/>
</dbReference>
<dbReference type="CDD" id="cd18919">
    <property type="entry name" value="bHLH_AtBPE_like"/>
    <property type="match status" value="1"/>
</dbReference>